<feature type="compositionally biased region" description="Basic and acidic residues" evidence="1">
    <location>
        <begin position="111"/>
        <end position="134"/>
    </location>
</feature>
<comment type="caution">
    <text evidence="2">The sequence shown here is derived from an EMBL/GenBank/DDBJ whole genome shotgun (WGS) entry which is preliminary data.</text>
</comment>
<dbReference type="EMBL" id="JAGKQM010000017">
    <property type="protein sequence ID" value="KAH0868678.1"/>
    <property type="molecule type" value="Genomic_DNA"/>
</dbReference>
<name>A0ABQ7YN16_BRANA</name>
<feature type="compositionally biased region" description="Basic and acidic residues" evidence="1">
    <location>
        <begin position="169"/>
        <end position="182"/>
    </location>
</feature>
<evidence type="ECO:0000313" key="2">
    <source>
        <dbReference type="EMBL" id="KAH0868678.1"/>
    </source>
</evidence>
<organism evidence="2 3">
    <name type="scientific">Brassica napus</name>
    <name type="common">Rape</name>
    <dbReference type="NCBI Taxonomy" id="3708"/>
    <lineage>
        <taxon>Eukaryota</taxon>
        <taxon>Viridiplantae</taxon>
        <taxon>Streptophyta</taxon>
        <taxon>Embryophyta</taxon>
        <taxon>Tracheophyta</taxon>
        <taxon>Spermatophyta</taxon>
        <taxon>Magnoliopsida</taxon>
        <taxon>eudicotyledons</taxon>
        <taxon>Gunneridae</taxon>
        <taxon>Pentapetalae</taxon>
        <taxon>rosids</taxon>
        <taxon>malvids</taxon>
        <taxon>Brassicales</taxon>
        <taxon>Brassicaceae</taxon>
        <taxon>Brassiceae</taxon>
        <taxon>Brassica</taxon>
    </lineage>
</organism>
<feature type="non-terminal residue" evidence="2">
    <location>
        <position position="1"/>
    </location>
</feature>
<protein>
    <submittedName>
        <fullName evidence="2">Uncharacterized protein</fullName>
    </submittedName>
</protein>
<gene>
    <name evidence="2" type="ORF">HID58_075700</name>
</gene>
<keyword evidence="3" id="KW-1185">Reference proteome</keyword>
<feature type="compositionally biased region" description="Polar residues" evidence="1">
    <location>
        <begin position="137"/>
        <end position="148"/>
    </location>
</feature>
<feature type="region of interest" description="Disordered" evidence="1">
    <location>
        <begin position="1"/>
        <end position="52"/>
    </location>
</feature>
<feature type="region of interest" description="Disordered" evidence="1">
    <location>
        <begin position="107"/>
        <end position="191"/>
    </location>
</feature>
<reference evidence="2 3" key="1">
    <citation type="submission" date="2021-05" db="EMBL/GenBank/DDBJ databases">
        <title>Genome Assembly of Synthetic Allotetraploid Brassica napus Reveals Homoeologous Exchanges between Subgenomes.</title>
        <authorList>
            <person name="Davis J.T."/>
        </authorList>
    </citation>
    <scope>NUCLEOTIDE SEQUENCE [LARGE SCALE GENOMIC DNA]</scope>
    <source>
        <strain evidence="3">cv. Da-Ae</strain>
        <tissue evidence="2">Seedling</tissue>
    </source>
</reference>
<sequence length="191" mass="21194">SRPKPKFTGLQPTKPKYEIGNKKNGRRPNKKHGPRPTNATSGLLWTRGKEAEQNTCKNLVHPRATCRPPQLSRPILAQPTDAFHRHNFSPELRAYRASAPSDFCDALSSRRRSDVGRTEKASTLPRDKTGDDGSRLASISRNNYNMQAAPSPPQAFKTAAPLLQSRLSSDGKPRRQSSDKATVDGSVKRKR</sequence>
<evidence type="ECO:0000256" key="1">
    <source>
        <dbReference type="SAM" id="MobiDB-lite"/>
    </source>
</evidence>
<dbReference type="Proteomes" id="UP000824890">
    <property type="component" value="Unassembled WGS sequence"/>
</dbReference>
<feature type="compositionally biased region" description="Basic residues" evidence="1">
    <location>
        <begin position="23"/>
        <end position="34"/>
    </location>
</feature>
<proteinExistence type="predicted"/>
<evidence type="ECO:0000313" key="3">
    <source>
        <dbReference type="Proteomes" id="UP000824890"/>
    </source>
</evidence>
<accession>A0ABQ7YN16</accession>